<dbReference type="Proteomes" id="UP001642483">
    <property type="component" value="Unassembled WGS sequence"/>
</dbReference>
<dbReference type="InterPro" id="IPR003114">
    <property type="entry name" value="Phox_assoc"/>
</dbReference>
<feature type="domain" description="PXA" evidence="3">
    <location>
        <begin position="1"/>
        <end position="168"/>
    </location>
</feature>
<evidence type="ECO:0000256" key="1">
    <source>
        <dbReference type="ARBA" id="ARBA00010883"/>
    </source>
</evidence>
<dbReference type="PANTHER" id="PTHR22775:SF31">
    <property type="entry name" value="SORTING NEXIN-19"/>
    <property type="match status" value="1"/>
</dbReference>
<accession>A0ABP0GQ57</accession>
<dbReference type="InterPro" id="IPR013937">
    <property type="entry name" value="Sorting_nexin_C"/>
</dbReference>
<dbReference type="InterPro" id="IPR036871">
    <property type="entry name" value="PX_dom_sf"/>
</dbReference>
<dbReference type="PROSITE" id="PS50195">
    <property type="entry name" value="PX"/>
    <property type="match status" value="1"/>
</dbReference>
<dbReference type="SMART" id="SM00312">
    <property type="entry name" value="PX"/>
    <property type="match status" value="1"/>
</dbReference>
<dbReference type="PROSITE" id="PS51207">
    <property type="entry name" value="PXA"/>
    <property type="match status" value="1"/>
</dbReference>
<reference evidence="4 5" key="1">
    <citation type="submission" date="2024-02" db="EMBL/GenBank/DDBJ databases">
        <authorList>
            <person name="Daric V."/>
            <person name="Darras S."/>
        </authorList>
    </citation>
    <scope>NUCLEOTIDE SEQUENCE [LARGE SCALE GENOMIC DNA]</scope>
</reference>
<organism evidence="4 5">
    <name type="scientific">Clavelina lepadiformis</name>
    <name type="common">Light-bulb sea squirt</name>
    <name type="synonym">Ascidia lepadiformis</name>
    <dbReference type="NCBI Taxonomy" id="159417"/>
    <lineage>
        <taxon>Eukaryota</taxon>
        <taxon>Metazoa</taxon>
        <taxon>Chordata</taxon>
        <taxon>Tunicata</taxon>
        <taxon>Ascidiacea</taxon>
        <taxon>Aplousobranchia</taxon>
        <taxon>Clavelinidae</taxon>
        <taxon>Clavelina</taxon>
    </lineage>
</organism>
<name>A0ABP0GQ57_CLALP</name>
<dbReference type="SUPFAM" id="SSF64268">
    <property type="entry name" value="PX domain"/>
    <property type="match status" value="1"/>
</dbReference>
<feature type="domain" description="PX" evidence="2">
    <location>
        <begin position="369"/>
        <end position="518"/>
    </location>
</feature>
<keyword evidence="5" id="KW-1185">Reference proteome</keyword>
<dbReference type="Pfam" id="PF02194">
    <property type="entry name" value="PXA"/>
    <property type="match status" value="1"/>
</dbReference>
<dbReference type="Pfam" id="PF00787">
    <property type="entry name" value="PX"/>
    <property type="match status" value="1"/>
</dbReference>
<proteinExistence type="inferred from homology"/>
<dbReference type="SMART" id="SM00313">
    <property type="entry name" value="PXA"/>
    <property type="match status" value="1"/>
</dbReference>
<sequence length="848" mass="95938">MEMINVYHCRYNAVSGDVHFVQESFELFEHVFAGVRARVANIDTEEFVKVILNRLTRHLTCYKEAQRLAGVHYNADGDRKLQNVIVAYETLHGHLAMSNLPDSETDHLRSLVVVVLKGLLPSDYRLTGSALYLVRELISRNVLLSLVEMLADPTWINGMVIHILKEEEEIAPPSEEPEDEIADIMEDDVIESKVEDAIPHPPAISLPVVESPDKNEVDPHNIKISFSAALDSDNLKLDIPFHRPDPNFFSQDIPGEENVVTDLSISPKSESSLDEVASLASTSELSASAEILKDENINTNSSVKDNNATGMGLFSAGPLPLSSSANLAHFNEPPEAGLTIPLSQNKKMTRQDEAKPSRSGIGGWRFFQHVRIPEAINVQESYEGGGKYTLYIVDYCAPPRPVKKKFVSPFTFKGNDRAIEPTNENQNSQLFHFQVRRRFREFLTLQDRLNDKAVIRKVIRNVRGPSRMFPMPIGNMDKNYIEKRRKFLQAYLRELCTFPTVCQSNELREFLAYSSDPRIAYVRRPSDYIPRVDKLLKNAVQELLGTATSKITSTFSGEGTGDYFHDFEQPPPPAMLSSKSMPTLNVPPLEGDGSSKSIPVPIQGPAFSNLKNPVKRFKNMMLGRPTDVTAFEECSREFGPFSGPRNANDVKFRRNWRSADDLMNNRTSYHLMQRRSDGDGCDTISLTEENIQEGYFIASQIFHLVRKIWDLQLGSNTLLFVSLARYLKEYVNTKVKFLTQKDKWLHYVKSLQDALWPNGDWGKGKSPAVHPSEEEVLKEAQSVLEETFPDALRVVVGNQRYKSGVSDLLETFQNPVINRHLSYHLLDILVQFIFPDLHTVVTRKNISL</sequence>
<comment type="caution">
    <text evidence="4">The sequence shown here is derived from an EMBL/GenBank/DDBJ whole genome shotgun (WGS) entry which is preliminary data.</text>
</comment>
<evidence type="ECO:0000313" key="4">
    <source>
        <dbReference type="EMBL" id="CAK8693877.1"/>
    </source>
</evidence>
<protein>
    <recommendedName>
        <fullName evidence="6">Sorting nexin-19</fullName>
    </recommendedName>
</protein>
<evidence type="ECO:0000259" key="3">
    <source>
        <dbReference type="PROSITE" id="PS51207"/>
    </source>
</evidence>
<comment type="similarity">
    <text evidence="1">Belongs to the sorting nexin family.</text>
</comment>
<evidence type="ECO:0000313" key="5">
    <source>
        <dbReference type="Proteomes" id="UP001642483"/>
    </source>
</evidence>
<dbReference type="Pfam" id="PF08628">
    <property type="entry name" value="Nexin_C"/>
    <property type="match status" value="1"/>
</dbReference>
<dbReference type="PANTHER" id="PTHR22775">
    <property type="entry name" value="SORTING NEXIN"/>
    <property type="match status" value="1"/>
</dbReference>
<evidence type="ECO:0000259" key="2">
    <source>
        <dbReference type="PROSITE" id="PS50195"/>
    </source>
</evidence>
<dbReference type="Gene3D" id="3.30.1520.10">
    <property type="entry name" value="Phox-like domain"/>
    <property type="match status" value="1"/>
</dbReference>
<dbReference type="InterPro" id="IPR001683">
    <property type="entry name" value="PX_dom"/>
</dbReference>
<gene>
    <name evidence="4" type="ORF">CVLEPA_LOCUS27166</name>
</gene>
<evidence type="ECO:0008006" key="6">
    <source>
        <dbReference type="Google" id="ProtNLM"/>
    </source>
</evidence>
<dbReference type="EMBL" id="CAWYQH010000141">
    <property type="protein sequence ID" value="CAK8693877.1"/>
    <property type="molecule type" value="Genomic_DNA"/>
</dbReference>